<keyword evidence="2" id="KW-0325">Glycoprotein</keyword>
<keyword evidence="5" id="KW-1185">Reference proteome</keyword>
<dbReference type="InterPro" id="IPR000863">
    <property type="entry name" value="Sulfotransferase_dom"/>
</dbReference>
<dbReference type="eggNOG" id="COG4424">
    <property type="taxonomic scope" value="Bacteria"/>
</dbReference>
<protein>
    <submittedName>
        <fullName evidence="4">Sulfotransferase</fullName>
    </submittedName>
</protein>
<proteinExistence type="predicted"/>
<dbReference type="AlphaFoldDB" id="I1XIM9"/>
<sequence length="292" mass="34355">MTTRKPDFIIIGAMKSATSTLHEQLALQPDFFMSTPKEPYYFSDDEVFSMGRDWYLNLFSNAEPNQLCGESSTHYTKLPDYPDTITRMKSELPNIKLIYVLRHPVERLISHYIHQWSQNIFRCDINEAIDRYDELVNYSRYAYQIQPYIDVYGRDNILFVFNETLRVRPQAELERVAKFLGIAPQRVKWHENLSEQNVSSQRVRRFNGYNVLVESAVMTWLRRRLIPKSFRTRVREFLSMRKKPTISSSNIDQLNRIFDDDLAKLSKILGQEFKTATFSENAITYASEKGSS</sequence>
<reference evidence="4 5" key="1">
    <citation type="journal article" date="2012" name="J. Bacteriol.">
        <title>Complete genome sequences of Methylophaga sp. strain JAM1 and Methylophaga sp. strain JAM7.</title>
        <authorList>
            <person name="Villeneuve C."/>
            <person name="Martineau C."/>
            <person name="Mauffrey F."/>
            <person name="Villemur R."/>
        </authorList>
    </citation>
    <scope>NUCLEOTIDE SEQUENCE [LARGE SCALE GENOMIC DNA]</scope>
    <source>
        <strain evidence="4 5">JAM1</strain>
    </source>
</reference>
<dbReference type="RefSeq" id="WP_014706621.1">
    <property type="nucleotide sequence ID" value="NC_017857.3"/>
</dbReference>
<gene>
    <name evidence="4" type="ordered locus">Q7A_1418</name>
</gene>
<evidence type="ECO:0000259" key="3">
    <source>
        <dbReference type="Pfam" id="PF00685"/>
    </source>
</evidence>
<keyword evidence="1" id="KW-0808">Transferase</keyword>
<dbReference type="EMBL" id="CP003390">
    <property type="protein sequence ID" value="AFI84248.1"/>
    <property type="molecule type" value="Genomic_DNA"/>
</dbReference>
<dbReference type="InterPro" id="IPR027417">
    <property type="entry name" value="P-loop_NTPase"/>
</dbReference>
<dbReference type="STRING" id="754476.Q7A_1418"/>
<dbReference type="PANTHER" id="PTHR10605:SF56">
    <property type="entry name" value="BIFUNCTIONAL HEPARAN SULFATE N-DEACETYLASE_N-SULFOTRANSFERASE"/>
    <property type="match status" value="1"/>
</dbReference>
<feature type="domain" description="Sulfotransferase" evidence="3">
    <location>
        <begin position="6"/>
        <end position="205"/>
    </location>
</feature>
<dbReference type="HOGENOM" id="CLU_017703_1_1_6"/>
<dbReference type="OrthoDB" id="9075305at2"/>
<dbReference type="SUPFAM" id="SSF52540">
    <property type="entry name" value="P-loop containing nucleoside triphosphate hydrolases"/>
    <property type="match status" value="1"/>
</dbReference>
<dbReference type="Pfam" id="PF00685">
    <property type="entry name" value="Sulfotransfer_1"/>
    <property type="match status" value="1"/>
</dbReference>
<name>I1XIM9_METNJ</name>
<evidence type="ECO:0000256" key="2">
    <source>
        <dbReference type="ARBA" id="ARBA00023180"/>
    </source>
</evidence>
<dbReference type="GO" id="GO:0008146">
    <property type="term" value="F:sulfotransferase activity"/>
    <property type="evidence" value="ECO:0007669"/>
    <property type="project" value="InterPro"/>
</dbReference>
<dbReference type="Gene3D" id="3.40.50.300">
    <property type="entry name" value="P-loop containing nucleotide triphosphate hydrolases"/>
    <property type="match status" value="1"/>
</dbReference>
<evidence type="ECO:0000313" key="4">
    <source>
        <dbReference type="EMBL" id="AFI84248.1"/>
    </source>
</evidence>
<dbReference type="PANTHER" id="PTHR10605">
    <property type="entry name" value="HEPARAN SULFATE SULFOTRANSFERASE"/>
    <property type="match status" value="1"/>
</dbReference>
<evidence type="ECO:0000256" key="1">
    <source>
        <dbReference type="ARBA" id="ARBA00022679"/>
    </source>
</evidence>
<dbReference type="InterPro" id="IPR037359">
    <property type="entry name" value="NST/OST"/>
</dbReference>
<dbReference type="Proteomes" id="UP000009144">
    <property type="component" value="Chromosome"/>
</dbReference>
<dbReference type="KEGG" id="mej:Q7A_1418"/>
<dbReference type="PATRIC" id="fig|754476.3.peg.1402"/>
<organism evidence="4 5">
    <name type="scientific">Methylophaga nitratireducenticrescens</name>
    <dbReference type="NCBI Taxonomy" id="754476"/>
    <lineage>
        <taxon>Bacteria</taxon>
        <taxon>Pseudomonadati</taxon>
        <taxon>Pseudomonadota</taxon>
        <taxon>Gammaproteobacteria</taxon>
        <taxon>Thiotrichales</taxon>
        <taxon>Piscirickettsiaceae</taxon>
        <taxon>Methylophaga</taxon>
    </lineage>
</organism>
<evidence type="ECO:0000313" key="5">
    <source>
        <dbReference type="Proteomes" id="UP000009144"/>
    </source>
</evidence>
<accession>I1XIM9</accession>
<reference evidence="4 5" key="2">
    <citation type="journal article" date="2013" name="Int. J. Syst. Evol. Microbiol.">
        <title>Methylophaga nitratireducenticrescens sp. nov. and Methylophaga frappieri sp. nov., isolated from the biofilm of the methanol-fed denitrification system treating the seawater at the Montreal Biodome.</title>
        <authorList>
            <person name="Villeneuve C."/>
            <person name="Martineau C."/>
            <person name="Mauffrey F."/>
            <person name="Villemur R."/>
        </authorList>
    </citation>
    <scope>NUCLEOTIDE SEQUENCE [LARGE SCALE GENOMIC DNA]</scope>
    <source>
        <strain evidence="4 5">JAM1</strain>
    </source>
</reference>